<dbReference type="EMBL" id="PYDT01000003">
    <property type="protein sequence ID" value="THU67008.1"/>
    <property type="molecule type" value="Genomic_DNA"/>
</dbReference>
<protein>
    <submittedName>
        <fullName evidence="1">Uncharacterized protein</fullName>
    </submittedName>
</protein>
<dbReference type="AlphaFoldDB" id="A0A4S8JXI8"/>
<name>A0A4S8JXI8_MUSBA</name>
<sequence length="78" mass="8928">MSLGFESGSGDPGYVFPFIAKDSGVDEERAFDYTIAMVIRNVQIEIILQKFKVLHKEMSTRMILLQLYLQVNNKVMVI</sequence>
<evidence type="ECO:0000313" key="2">
    <source>
        <dbReference type="Proteomes" id="UP000317650"/>
    </source>
</evidence>
<organism evidence="1 2">
    <name type="scientific">Musa balbisiana</name>
    <name type="common">Banana</name>
    <dbReference type="NCBI Taxonomy" id="52838"/>
    <lineage>
        <taxon>Eukaryota</taxon>
        <taxon>Viridiplantae</taxon>
        <taxon>Streptophyta</taxon>
        <taxon>Embryophyta</taxon>
        <taxon>Tracheophyta</taxon>
        <taxon>Spermatophyta</taxon>
        <taxon>Magnoliopsida</taxon>
        <taxon>Liliopsida</taxon>
        <taxon>Zingiberales</taxon>
        <taxon>Musaceae</taxon>
        <taxon>Musa</taxon>
    </lineage>
</organism>
<dbReference type="Proteomes" id="UP000317650">
    <property type="component" value="Chromosome 5"/>
</dbReference>
<evidence type="ECO:0000313" key="1">
    <source>
        <dbReference type="EMBL" id="THU67008.1"/>
    </source>
</evidence>
<gene>
    <name evidence="1" type="ORF">C4D60_Mb05t20150</name>
</gene>
<comment type="caution">
    <text evidence="1">The sequence shown here is derived from an EMBL/GenBank/DDBJ whole genome shotgun (WGS) entry which is preliminary data.</text>
</comment>
<reference evidence="1 2" key="1">
    <citation type="journal article" date="2019" name="Nat. Plants">
        <title>Genome sequencing of Musa balbisiana reveals subgenome evolution and function divergence in polyploid bananas.</title>
        <authorList>
            <person name="Yao X."/>
        </authorList>
    </citation>
    <scope>NUCLEOTIDE SEQUENCE [LARGE SCALE GENOMIC DNA]</scope>
    <source>
        <strain evidence="2">cv. DH-PKW</strain>
        <tissue evidence="1">Leaves</tissue>
    </source>
</reference>
<accession>A0A4S8JXI8</accession>
<keyword evidence="2" id="KW-1185">Reference proteome</keyword>
<proteinExistence type="predicted"/>